<keyword evidence="3" id="KW-0539">Nucleus</keyword>
<dbReference type="InterPro" id="IPR023332">
    <property type="entry name" value="Proteasome_alpha-type"/>
</dbReference>
<dbReference type="SMART" id="SM00948">
    <property type="entry name" value="Proteasome_A_N"/>
    <property type="match status" value="1"/>
</dbReference>
<dbReference type="Proteomes" id="UP001285441">
    <property type="component" value="Unassembled WGS sequence"/>
</dbReference>
<accession>A0AAE0P4S6</accession>
<evidence type="ECO:0000313" key="7">
    <source>
        <dbReference type="Proteomes" id="UP001285441"/>
    </source>
</evidence>
<dbReference type="FunFam" id="3.60.20.10:FF:000044">
    <property type="entry name" value="Probable proteasome subunit alpha type-7"/>
    <property type="match status" value="1"/>
</dbReference>
<feature type="region of interest" description="Disordered" evidence="4">
    <location>
        <begin position="250"/>
        <end position="295"/>
    </location>
</feature>
<sequence>MTSIGTGYDLANSIFSPDGRNFQVEYAVKAVENGGTSIGIRCKDGVVLAVEKVITSKLLKQGANKRIATVDRHLGVVYSGMIPDGRHFIDRARDEARSWRDTFKNPIPTADLASRMGGYMQAYTLYQSVRPFGITAIVGGWDSELESGVDGEVGRGPSVGAGGKTPGKKYGGPFLYMIEPSGLYWGYYGAATGKGRQAAKAELEKLDLSADGESSLTLEEAVKEAARIIYVAHDDNKDKDFELEMSWISGADGPTKGFHQEVPKALREEAERLAKKSLEDEDEEEEKKEDDKMEE</sequence>
<dbReference type="CDD" id="cd03751">
    <property type="entry name" value="proteasome_alpha_type_3"/>
    <property type="match status" value="1"/>
</dbReference>
<evidence type="ECO:0000256" key="2">
    <source>
        <dbReference type="PROSITE-ProRule" id="PRU00808"/>
    </source>
</evidence>
<dbReference type="Gene3D" id="3.60.20.10">
    <property type="entry name" value="Glutamine Phosphoribosylpyrophosphate, subunit 1, domain 1"/>
    <property type="match status" value="1"/>
</dbReference>
<keyword evidence="3" id="KW-0963">Cytoplasm</keyword>
<evidence type="ECO:0000256" key="1">
    <source>
        <dbReference type="ARBA" id="ARBA00022942"/>
    </source>
</evidence>
<dbReference type="EMBL" id="JAULSW010000001">
    <property type="protein sequence ID" value="KAK3393468.1"/>
    <property type="molecule type" value="Genomic_DNA"/>
</dbReference>
<dbReference type="SUPFAM" id="SSF56235">
    <property type="entry name" value="N-terminal nucleophile aminohydrolases (Ntn hydrolases)"/>
    <property type="match status" value="1"/>
</dbReference>
<reference evidence="6" key="1">
    <citation type="journal article" date="2023" name="Mol. Phylogenet. Evol.">
        <title>Genome-scale phylogeny and comparative genomics of the fungal order Sordariales.</title>
        <authorList>
            <person name="Hensen N."/>
            <person name="Bonometti L."/>
            <person name="Westerberg I."/>
            <person name="Brannstrom I.O."/>
            <person name="Guillou S."/>
            <person name="Cros-Aarteil S."/>
            <person name="Calhoun S."/>
            <person name="Haridas S."/>
            <person name="Kuo A."/>
            <person name="Mondo S."/>
            <person name="Pangilinan J."/>
            <person name="Riley R."/>
            <person name="LaButti K."/>
            <person name="Andreopoulos B."/>
            <person name="Lipzen A."/>
            <person name="Chen C."/>
            <person name="Yan M."/>
            <person name="Daum C."/>
            <person name="Ng V."/>
            <person name="Clum A."/>
            <person name="Steindorff A."/>
            <person name="Ohm R.A."/>
            <person name="Martin F."/>
            <person name="Silar P."/>
            <person name="Natvig D.O."/>
            <person name="Lalanne C."/>
            <person name="Gautier V."/>
            <person name="Ament-Velasquez S.L."/>
            <person name="Kruys A."/>
            <person name="Hutchinson M.I."/>
            <person name="Powell A.J."/>
            <person name="Barry K."/>
            <person name="Miller A.N."/>
            <person name="Grigoriev I.V."/>
            <person name="Debuchy R."/>
            <person name="Gladieux P."/>
            <person name="Hiltunen Thoren M."/>
            <person name="Johannesson H."/>
        </authorList>
    </citation>
    <scope>NUCLEOTIDE SEQUENCE</scope>
    <source>
        <strain evidence="6">CBS 232.78</strain>
    </source>
</reference>
<dbReference type="PANTHER" id="PTHR11599">
    <property type="entry name" value="PROTEASOME SUBUNIT ALPHA/BETA"/>
    <property type="match status" value="1"/>
</dbReference>
<dbReference type="AlphaFoldDB" id="A0AAE0P4S6"/>
<evidence type="ECO:0000256" key="3">
    <source>
        <dbReference type="RuleBase" id="RU000551"/>
    </source>
</evidence>
<reference evidence="6" key="2">
    <citation type="submission" date="2023-06" db="EMBL/GenBank/DDBJ databases">
        <authorList>
            <consortium name="Lawrence Berkeley National Laboratory"/>
            <person name="Haridas S."/>
            <person name="Hensen N."/>
            <person name="Bonometti L."/>
            <person name="Westerberg I."/>
            <person name="Brannstrom I.O."/>
            <person name="Guillou S."/>
            <person name="Cros-Aarteil S."/>
            <person name="Calhoun S."/>
            <person name="Kuo A."/>
            <person name="Mondo S."/>
            <person name="Pangilinan J."/>
            <person name="Riley R."/>
            <person name="LaButti K."/>
            <person name="Andreopoulos B."/>
            <person name="Lipzen A."/>
            <person name="Chen C."/>
            <person name="Yanf M."/>
            <person name="Daum C."/>
            <person name="Ng V."/>
            <person name="Clum A."/>
            <person name="Steindorff A."/>
            <person name="Ohm R."/>
            <person name="Martin F."/>
            <person name="Silar P."/>
            <person name="Natvig D."/>
            <person name="Lalanne C."/>
            <person name="Gautier V."/>
            <person name="Ament-velasquez S.L."/>
            <person name="Kruys A."/>
            <person name="Hutchinson M.I."/>
            <person name="Powell A.J."/>
            <person name="Barry K."/>
            <person name="Miller A.N."/>
            <person name="Grigoriev I.V."/>
            <person name="Debuchy R."/>
            <person name="Gladieux P."/>
            <person name="Thoren M.H."/>
            <person name="Johannesson H."/>
        </authorList>
    </citation>
    <scope>NUCLEOTIDE SEQUENCE</scope>
    <source>
        <strain evidence="6">CBS 232.78</strain>
    </source>
</reference>
<name>A0AAE0P4S6_9PEZI</name>
<dbReference type="GO" id="GO:0005737">
    <property type="term" value="C:cytoplasm"/>
    <property type="evidence" value="ECO:0007669"/>
    <property type="project" value="UniProtKB-SubCell"/>
</dbReference>
<evidence type="ECO:0000256" key="4">
    <source>
        <dbReference type="SAM" id="MobiDB-lite"/>
    </source>
</evidence>
<dbReference type="InterPro" id="IPR001353">
    <property type="entry name" value="Proteasome_sua/b"/>
</dbReference>
<comment type="subcellular location">
    <subcellularLocation>
        <location evidence="3">Cytoplasm</location>
    </subcellularLocation>
    <subcellularLocation>
        <location evidence="3">Nucleus</location>
    </subcellularLocation>
</comment>
<dbReference type="GO" id="GO:0006511">
    <property type="term" value="P:ubiquitin-dependent protein catabolic process"/>
    <property type="evidence" value="ECO:0007669"/>
    <property type="project" value="InterPro"/>
</dbReference>
<proteinExistence type="inferred from homology"/>
<dbReference type="GO" id="GO:0005634">
    <property type="term" value="C:nucleus"/>
    <property type="evidence" value="ECO:0007669"/>
    <property type="project" value="UniProtKB-SubCell"/>
</dbReference>
<dbReference type="Pfam" id="PF10584">
    <property type="entry name" value="Proteasome_A_N"/>
    <property type="match status" value="1"/>
</dbReference>
<gene>
    <name evidence="6" type="ORF">B0H63DRAFT_406673</name>
</gene>
<dbReference type="InterPro" id="IPR050115">
    <property type="entry name" value="Proteasome_alpha"/>
</dbReference>
<protein>
    <recommendedName>
        <fullName evidence="3">Proteasome subunit alpha type</fullName>
    </recommendedName>
</protein>
<comment type="subunit">
    <text evidence="3">The 26S proteasome consists of a 20S proteasome core and two 19S regulatory subunits.</text>
</comment>
<keyword evidence="1 2" id="KW-0647">Proteasome</keyword>
<dbReference type="Pfam" id="PF00227">
    <property type="entry name" value="Proteasome"/>
    <property type="match status" value="2"/>
</dbReference>
<dbReference type="PROSITE" id="PS00388">
    <property type="entry name" value="PROTEASOME_ALPHA_1"/>
    <property type="match status" value="1"/>
</dbReference>
<dbReference type="InterPro" id="IPR029055">
    <property type="entry name" value="Ntn_hydrolases_N"/>
</dbReference>
<evidence type="ECO:0000259" key="5">
    <source>
        <dbReference type="PROSITE" id="PS00388"/>
    </source>
</evidence>
<comment type="similarity">
    <text evidence="2 3">Belongs to the peptidase T1A family.</text>
</comment>
<feature type="compositionally biased region" description="Acidic residues" evidence="4">
    <location>
        <begin position="279"/>
        <end position="288"/>
    </location>
</feature>
<dbReference type="GO" id="GO:0019773">
    <property type="term" value="C:proteasome core complex, alpha-subunit complex"/>
    <property type="evidence" value="ECO:0007669"/>
    <property type="project" value="UniProtKB-UniRule"/>
</dbReference>
<feature type="domain" description="Proteasome alpha-type subunits" evidence="5">
    <location>
        <begin position="8"/>
        <end position="30"/>
    </location>
</feature>
<organism evidence="6 7">
    <name type="scientific">Podospora didyma</name>
    <dbReference type="NCBI Taxonomy" id="330526"/>
    <lineage>
        <taxon>Eukaryota</taxon>
        <taxon>Fungi</taxon>
        <taxon>Dikarya</taxon>
        <taxon>Ascomycota</taxon>
        <taxon>Pezizomycotina</taxon>
        <taxon>Sordariomycetes</taxon>
        <taxon>Sordariomycetidae</taxon>
        <taxon>Sordariales</taxon>
        <taxon>Podosporaceae</taxon>
        <taxon>Podospora</taxon>
    </lineage>
</organism>
<evidence type="ECO:0000313" key="6">
    <source>
        <dbReference type="EMBL" id="KAK3393468.1"/>
    </source>
</evidence>
<keyword evidence="7" id="KW-1185">Reference proteome</keyword>
<dbReference type="PROSITE" id="PS51475">
    <property type="entry name" value="PROTEASOME_ALPHA_2"/>
    <property type="match status" value="1"/>
</dbReference>
<dbReference type="InterPro" id="IPR000426">
    <property type="entry name" value="Proteasome_asu_N"/>
</dbReference>
<comment type="caution">
    <text evidence="6">The sequence shown here is derived from an EMBL/GenBank/DDBJ whole genome shotgun (WGS) entry which is preliminary data.</text>
</comment>
<feature type="compositionally biased region" description="Basic and acidic residues" evidence="4">
    <location>
        <begin position="258"/>
        <end position="278"/>
    </location>
</feature>